<gene>
    <name evidence="2" type="ORF">HAZT_HAZT007723</name>
</gene>
<reference evidence="2" key="3">
    <citation type="submission" date="2019-06" db="EMBL/GenBank/DDBJ databases">
        <authorList>
            <person name="Poynton C."/>
            <person name="Hasenbein S."/>
            <person name="Benoit J.B."/>
            <person name="Sepulveda M.S."/>
            <person name="Poelchau M.F."/>
            <person name="Murali S.C."/>
            <person name="Chen S."/>
            <person name="Glastad K.M."/>
            <person name="Werren J.H."/>
            <person name="Vineis J.H."/>
            <person name="Bowen J.L."/>
            <person name="Friedrich M."/>
            <person name="Jones J."/>
            <person name="Robertson H.M."/>
            <person name="Feyereisen R."/>
            <person name="Mechler-Hickson A."/>
            <person name="Mathers N."/>
            <person name="Lee C.E."/>
            <person name="Colbourne J.K."/>
            <person name="Biales A."/>
            <person name="Johnston J.S."/>
            <person name="Wellborn G.A."/>
            <person name="Rosendale A.J."/>
            <person name="Cridge A.G."/>
            <person name="Munoz-Torres M.C."/>
            <person name="Bain P.A."/>
            <person name="Manny A.R."/>
            <person name="Major K.M."/>
            <person name="Lambert F.N."/>
            <person name="Vulpe C.D."/>
            <person name="Tuck P."/>
            <person name="Blalock B.J."/>
            <person name="Lin Y.-Y."/>
            <person name="Smith M.E."/>
            <person name="Ochoa-Acuna H."/>
            <person name="Chen M.-J.M."/>
            <person name="Childers C.P."/>
            <person name="Qu J."/>
            <person name="Dugan S."/>
            <person name="Lee S.L."/>
            <person name="Chao H."/>
            <person name="Dinh H."/>
            <person name="Han Y."/>
            <person name="Doddapaneni H."/>
            <person name="Worley K.C."/>
            <person name="Muzny D.M."/>
            <person name="Gibbs R.A."/>
            <person name="Richards S."/>
        </authorList>
    </citation>
    <scope>NUCLEOTIDE SEQUENCE</scope>
    <source>
        <strain evidence="2">HAZT.00-mixed</strain>
        <tissue evidence="2">Whole organism</tissue>
    </source>
</reference>
<reference evidence="2" key="2">
    <citation type="journal article" date="2018" name="Environ. Sci. Technol.">
        <title>The Toxicogenome of Hyalella azteca: A Model for Sediment Ecotoxicology and Evolutionary Toxicology.</title>
        <authorList>
            <person name="Poynton H.C."/>
            <person name="Hasenbein S."/>
            <person name="Benoit J.B."/>
            <person name="Sepulveda M.S."/>
            <person name="Poelchau M.F."/>
            <person name="Hughes D.S.T."/>
            <person name="Murali S.C."/>
            <person name="Chen S."/>
            <person name="Glastad K.M."/>
            <person name="Goodisman M.A.D."/>
            <person name="Werren J.H."/>
            <person name="Vineis J.H."/>
            <person name="Bowen J.L."/>
            <person name="Friedrich M."/>
            <person name="Jones J."/>
            <person name="Robertson H.M."/>
            <person name="Feyereisen R."/>
            <person name="Mechler-Hickson A."/>
            <person name="Mathers N."/>
            <person name="Lee C.E."/>
            <person name="Colbourne J.K."/>
            <person name="Biales A."/>
            <person name="Johnston J.S."/>
            <person name="Wellborn G.A."/>
            <person name="Rosendale A.J."/>
            <person name="Cridge A.G."/>
            <person name="Munoz-Torres M.C."/>
            <person name="Bain P.A."/>
            <person name="Manny A.R."/>
            <person name="Major K.M."/>
            <person name="Lambert F.N."/>
            <person name="Vulpe C.D."/>
            <person name="Tuck P."/>
            <person name="Blalock B.J."/>
            <person name="Lin Y.Y."/>
            <person name="Smith M.E."/>
            <person name="Ochoa-Acuna H."/>
            <person name="Chen M.M."/>
            <person name="Childers C.P."/>
            <person name="Qu J."/>
            <person name="Dugan S."/>
            <person name="Lee S.L."/>
            <person name="Chao H."/>
            <person name="Dinh H."/>
            <person name="Han Y."/>
            <person name="Doddapaneni H."/>
            <person name="Worley K.C."/>
            <person name="Muzny D.M."/>
            <person name="Gibbs R.A."/>
            <person name="Richards S."/>
        </authorList>
    </citation>
    <scope>NUCLEOTIDE SEQUENCE</scope>
    <source>
        <strain evidence="2">HAZT.00-mixed</strain>
        <tissue evidence="2">Whole organism</tissue>
    </source>
</reference>
<dbReference type="GO" id="GO:0005739">
    <property type="term" value="C:mitochondrion"/>
    <property type="evidence" value="ECO:0007669"/>
    <property type="project" value="TreeGrafter"/>
</dbReference>
<dbReference type="Gene3D" id="3.60.10.10">
    <property type="entry name" value="Endonuclease/exonuclease/phosphatase"/>
    <property type="match status" value="1"/>
</dbReference>
<dbReference type="Proteomes" id="UP000711488">
    <property type="component" value="Unassembled WGS sequence"/>
</dbReference>
<dbReference type="GO" id="GO:0000175">
    <property type="term" value="F:3'-5'-RNA exonuclease activity"/>
    <property type="evidence" value="ECO:0007669"/>
    <property type="project" value="TreeGrafter"/>
</dbReference>
<feature type="domain" description="Endonuclease/exonuclease/phosphatase" evidence="1">
    <location>
        <begin position="168"/>
        <end position="278"/>
    </location>
</feature>
<dbReference type="PANTHER" id="PTHR12121">
    <property type="entry name" value="CARBON CATABOLITE REPRESSOR PROTEIN 4"/>
    <property type="match status" value="1"/>
</dbReference>
<dbReference type="InterPro" id="IPR005135">
    <property type="entry name" value="Endo/exonuclease/phosphatase"/>
</dbReference>
<dbReference type="PANTHER" id="PTHR12121:SF37">
    <property type="entry name" value="2',5'-PHOSPHODIESTERASE 12"/>
    <property type="match status" value="1"/>
</dbReference>
<dbReference type="Gene3D" id="4.10.60.20">
    <property type="match status" value="1"/>
</dbReference>
<dbReference type="EMBL" id="JQDR03008288">
    <property type="protein sequence ID" value="KAA0197370.1"/>
    <property type="molecule type" value="Genomic_DNA"/>
</dbReference>
<dbReference type="GO" id="GO:0000288">
    <property type="term" value="P:nuclear-transcribed mRNA catabolic process, deadenylation-dependent decay"/>
    <property type="evidence" value="ECO:0007669"/>
    <property type="project" value="TreeGrafter"/>
</dbReference>
<accession>A0A6A0H2K4</accession>
<proteinExistence type="predicted"/>
<reference evidence="2" key="1">
    <citation type="submission" date="2014-08" db="EMBL/GenBank/DDBJ databases">
        <authorList>
            <person name="Murali S."/>
            <person name="Richards S."/>
            <person name="Bandaranaike D."/>
            <person name="Bellair M."/>
            <person name="Blankenburg K."/>
            <person name="Chao H."/>
            <person name="Dinh H."/>
            <person name="Doddapaneni H."/>
            <person name="Dugan-Rocha S."/>
            <person name="Elkadiri S."/>
            <person name="Gnanaolivu R."/>
            <person name="Hughes D."/>
            <person name="Lee S."/>
            <person name="Li M."/>
            <person name="Ming W."/>
            <person name="Munidasa M."/>
            <person name="Muniz J."/>
            <person name="Nguyen L."/>
            <person name="Osuji N."/>
            <person name="Pu L.-L."/>
            <person name="Puazo M."/>
            <person name="Skinner E."/>
            <person name="Qu C."/>
            <person name="Quiroz J."/>
            <person name="Raj R."/>
            <person name="Weissenberger G."/>
            <person name="Xin Y."/>
            <person name="Zou X."/>
            <person name="Han Y."/>
            <person name="Worley K."/>
            <person name="Muzny D."/>
            <person name="Gibbs R."/>
        </authorList>
    </citation>
    <scope>NUCLEOTIDE SEQUENCE</scope>
    <source>
        <strain evidence="2">HAZT.00-mixed</strain>
        <tissue evidence="2">Whole organism</tissue>
    </source>
</reference>
<protein>
    <recommendedName>
        <fullName evidence="1">Endonuclease/exonuclease/phosphatase domain-containing protein</fullName>
    </recommendedName>
</protein>
<dbReference type="Pfam" id="PF03372">
    <property type="entry name" value="Exo_endo_phos"/>
    <property type="match status" value="1"/>
</dbReference>
<dbReference type="InterPro" id="IPR050410">
    <property type="entry name" value="CCR4/nocturin_mRNA_transcr"/>
</dbReference>
<name>A0A6A0H2K4_HYAAZ</name>
<evidence type="ECO:0000313" key="2">
    <source>
        <dbReference type="EMBL" id="KAA0197370.1"/>
    </source>
</evidence>
<organism evidence="2">
    <name type="scientific">Hyalella azteca</name>
    <name type="common">Amphipod</name>
    <dbReference type="NCBI Taxonomy" id="294128"/>
    <lineage>
        <taxon>Eukaryota</taxon>
        <taxon>Metazoa</taxon>
        <taxon>Ecdysozoa</taxon>
        <taxon>Arthropoda</taxon>
        <taxon>Crustacea</taxon>
        <taxon>Multicrustacea</taxon>
        <taxon>Malacostraca</taxon>
        <taxon>Eumalacostraca</taxon>
        <taxon>Peracarida</taxon>
        <taxon>Amphipoda</taxon>
        <taxon>Senticaudata</taxon>
        <taxon>Talitrida</taxon>
        <taxon>Talitroidea</taxon>
        <taxon>Hyalellidae</taxon>
        <taxon>Hyalella</taxon>
    </lineage>
</organism>
<dbReference type="SUPFAM" id="SSF56219">
    <property type="entry name" value="DNase I-like"/>
    <property type="match status" value="1"/>
</dbReference>
<dbReference type="AlphaFoldDB" id="A0A6A0H2K4"/>
<sequence length="294" mass="32700">MSRCLVKPGPRSCPYKDRHQHTKELSPKDSVRVVSYNLLADTYASTEFSAENLFQNCPAYALEIDYRKQLFIDEILGYNAVVYDLSCVLLLKSGLSGEYSAKPSTKEGCATFYNSAKFRLLENLCFGLSDELQNNVVLADIFAKIKKNEKLAERVTSRNTVLQDGCVVRVLFCGDLNSTPDTGVYQLATMRHVSATHVGWRSAEGEEVVGVELRQTLPMASACGTPKYTNYAMSFQGCLDWIFYRTDSLRVENVVPMPSDEQVKAHTALPSPLFPSDHLALVAQLTILEIQSSA</sequence>
<evidence type="ECO:0000259" key="1">
    <source>
        <dbReference type="Pfam" id="PF03372"/>
    </source>
</evidence>
<dbReference type="OrthoDB" id="412787at2759"/>
<comment type="caution">
    <text evidence="2">The sequence shown here is derived from an EMBL/GenBank/DDBJ whole genome shotgun (WGS) entry which is preliminary data.</text>
</comment>
<dbReference type="InterPro" id="IPR036691">
    <property type="entry name" value="Endo/exonu/phosph_ase_sf"/>
</dbReference>